<proteinExistence type="predicted"/>
<feature type="domain" description="NodB homology" evidence="1">
    <location>
        <begin position="38"/>
        <end position="113"/>
    </location>
</feature>
<dbReference type="InterPro" id="IPR011330">
    <property type="entry name" value="Glyco_hydro/deAcase_b/a-brl"/>
</dbReference>
<gene>
    <name evidence="2" type="ORF">ACFOW1_04045</name>
</gene>
<comment type="caution">
    <text evidence="2">The sequence shown here is derived from an EMBL/GenBank/DDBJ whole genome shotgun (WGS) entry which is preliminary data.</text>
</comment>
<dbReference type="PANTHER" id="PTHR47561">
    <property type="entry name" value="POLYSACCHARIDE DEACETYLASE FAMILY PROTEIN (AFU_ORTHOLOGUE AFUA_6G05030)"/>
    <property type="match status" value="1"/>
</dbReference>
<reference evidence="3" key="1">
    <citation type="journal article" date="2019" name="Int. J. Syst. Evol. Microbiol.">
        <title>The Global Catalogue of Microorganisms (GCM) 10K type strain sequencing project: providing services to taxonomists for standard genome sequencing and annotation.</title>
        <authorList>
            <consortium name="The Broad Institute Genomics Platform"/>
            <consortium name="The Broad Institute Genome Sequencing Center for Infectious Disease"/>
            <person name="Wu L."/>
            <person name="Ma J."/>
        </authorList>
    </citation>
    <scope>NUCLEOTIDE SEQUENCE [LARGE SCALE GENOMIC DNA]</scope>
    <source>
        <strain evidence="3">CECT 8010</strain>
    </source>
</reference>
<protein>
    <submittedName>
        <fullName evidence="2">Polysaccharide deacetylase family protein</fullName>
    </submittedName>
</protein>
<accession>A0ABV8PT35</accession>
<dbReference type="EMBL" id="JBHSDC010000003">
    <property type="protein sequence ID" value="MFC4231048.1"/>
    <property type="molecule type" value="Genomic_DNA"/>
</dbReference>
<dbReference type="Proteomes" id="UP001595906">
    <property type="component" value="Unassembled WGS sequence"/>
</dbReference>
<dbReference type="Pfam" id="PF01522">
    <property type="entry name" value="Polysacc_deac_1"/>
    <property type="match status" value="1"/>
</dbReference>
<dbReference type="RefSeq" id="WP_379012435.1">
    <property type="nucleotide sequence ID" value="NZ_JBHSDC010000003.1"/>
</dbReference>
<evidence type="ECO:0000313" key="2">
    <source>
        <dbReference type="EMBL" id="MFC4231048.1"/>
    </source>
</evidence>
<name>A0ABV8PT35_9BACT</name>
<evidence type="ECO:0000259" key="1">
    <source>
        <dbReference type="Pfam" id="PF01522"/>
    </source>
</evidence>
<dbReference type="SUPFAM" id="SSF88713">
    <property type="entry name" value="Glycoside hydrolase/deacetylase"/>
    <property type="match status" value="1"/>
</dbReference>
<organism evidence="2 3">
    <name type="scientific">Parasediminibacterium paludis</name>
    <dbReference type="NCBI Taxonomy" id="908966"/>
    <lineage>
        <taxon>Bacteria</taxon>
        <taxon>Pseudomonadati</taxon>
        <taxon>Bacteroidota</taxon>
        <taxon>Chitinophagia</taxon>
        <taxon>Chitinophagales</taxon>
        <taxon>Chitinophagaceae</taxon>
        <taxon>Parasediminibacterium</taxon>
    </lineage>
</organism>
<dbReference type="InterPro" id="IPR002509">
    <property type="entry name" value="NODB_dom"/>
</dbReference>
<evidence type="ECO:0000313" key="3">
    <source>
        <dbReference type="Proteomes" id="UP001595906"/>
    </source>
</evidence>
<sequence>MRRSILLSFDVEEFDMPLEYQQDISLKEQLHIGKLGLDAIVPILNDKSISTTLFTTATYAINFPEIIKSLAQQHEIASHTYYHSSFEDAHLLSSRLALEAITQTPVTGLRMPRMRKVAIHEVLKAGYTYDSSINPTFLPGRYNNLHLPRTVYQEEAMTRIPASVTPNLRIPLFWLAFKNMPYVLFKKLVIQTLKKDGYVCLYHHPWEFTDAIANTALPTYTKRQCGKVLIDKLYRLVNDLKKEGDLISIRDFLTANRKPI</sequence>
<keyword evidence="3" id="KW-1185">Reference proteome</keyword>
<dbReference type="PANTHER" id="PTHR47561:SF1">
    <property type="entry name" value="POLYSACCHARIDE DEACETYLASE FAMILY PROTEIN (AFU_ORTHOLOGUE AFUA_6G05030)"/>
    <property type="match status" value="1"/>
</dbReference>
<dbReference type="Gene3D" id="3.20.20.370">
    <property type="entry name" value="Glycoside hydrolase/deacetylase"/>
    <property type="match status" value="1"/>
</dbReference>